<accession>A0ABZ0NZS2</accession>
<organism evidence="2 3">
    <name type="scientific">Cercospora beticola</name>
    <name type="common">Sugarbeet leaf spot fungus</name>
    <dbReference type="NCBI Taxonomy" id="122368"/>
    <lineage>
        <taxon>Eukaryota</taxon>
        <taxon>Fungi</taxon>
        <taxon>Dikarya</taxon>
        <taxon>Ascomycota</taxon>
        <taxon>Pezizomycotina</taxon>
        <taxon>Dothideomycetes</taxon>
        <taxon>Dothideomycetidae</taxon>
        <taxon>Mycosphaerellales</taxon>
        <taxon>Mycosphaerellaceae</taxon>
        <taxon>Cercospora</taxon>
    </lineage>
</organism>
<feature type="compositionally biased region" description="Polar residues" evidence="1">
    <location>
        <begin position="92"/>
        <end position="101"/>
    </location>
</feature>
<gene>
    <name evidence="2" type="ORF">RHO25_009742</name>
</gene>
<dbReference type="GeneID" id="90644592"/>
<keyword evidence="3" id="KW-1185">Reference proteome</keyword>
<evidence type="ECO:0000313" key="2">
    <source>
        <dbReference type="EMBL" id="WPB05092.1"/>
    </source>
</evidence>
<dbReference type="EMBL" id="CP134189">
    <property type="protein sequence ID" value="WPB05092.1"/>
    <property type="molecule type" value="Genomic_DNA"/>
</dbReference>
<evidence type="ECO:0000256" key="1">
    <source>
        <dbReference type="SAM" id="MobiDB-lite"/>
    </source>
</evidence>
<feature type="region of interest" description="Disordered" evidence="1">
    <location>
        <begin position="1"/>
        <end position="28"/>
    </location>
</feature>
<dbReference type="RefSeq" id="XP_065459283.1">
    <property type="nucleotide sequence ID" value="XM_065603211.1"/>
</dbReference>
<protein>
    <submittedName>
        <fullName evidence="2">Uncharacterized protein</fullName>
    </submittedName>
</protein>
<dbReference type="Proteomes" id="UP001302367">
    <property type="component" value="Chromosome 6"/>
</dbReference>
<name>A0ABZ0NZS2_CERBT</name>
<sequence length="110" mass="11606">MAAGSLPGCGGHQRLLATSRGRGSTVGRAAVRSRDMWLLKAGQTSMAQRIAADINTSIGFIMTTRASRCFASALSSVLAPTDTAATDDAMEASQQVVTTQAARRRDRYSQ</sequence>
<feature type="region of interest" description="Disordered" evidence="1">
    <location>
        <begin position="87"/>
        <end position="110"/>
    </location>
</feature>
<evidence type="ECO:0000313" key="3">
    <source>
        <dbReference type="Proteomes" id="UP001302367"/>
    </source>
</evidence>
<reference evidence="2 3" key="1">
    <citation type="submission" date="2023-09" db="EMBL/GenBank/DDBJ databases">
        <title>Complete-Gapless Cercospora beticola genome.</title>
        <authorList>
            <person name="Wyatt N.A."/>
            <person name="Spanner R.E."/>
            <person name="Bolton M.D."/>
        </authorList>
    </citation>
    <scope>NUCLEOTIDE SEQUENCE [LARGE SCALE GENOMIC DNA]</scope>
    <source>
        <strain evidence="2">Cb09-40</strain>
    </source>
</reference>
<proteinExistence type="predicted"/>